<evidence type="ECO:0008006" key="3">
    <source>
        <dbReference type="Google" id="ProtNLM"/>
    </source>
</evidence>
<dbReference type="PANTHER" id="PTHR35512">
    <property type="entry name" value="OS11G0550900 PROTEIN"/>
    <property type="match status" value="1"/>
</dbReference>
<protein>
    <recommendedName>
        <fullName evidence="3">Sec-independent protein translocase protein TatB</fullName>
    </recommendedName>
</protein>
<name>A0A2P2JY78_RHIMU</name>
<evidence type="ECO:0000313" key="2">
    <source>
        <dbReference type="EMBL" id="MBW98428.1"/>
    </source>
</evidence>
<evidence type="ECO:0000256" key="1">
    <source>
        <dbReference type="SAM" id="SignalP"/>
    </source>
</evidence>
<dbReference type="EMBL" id="GGEC01017945">
    <property type="protein sequence ID" value="MBW98428.1"/>
    <property type="molecule type" value="Transcribed_RNA"/>
</dbReference>
<organism evidence="2">
    <name type="scientific">Rhizophora mucronata</name>
    <name type="common">Asiatic mangrove</name>
    <dbReference type="NCBI Taxonomy" id="61149"/>
    <lineage>
        <taxon>Eukaryota</taxon>
        <taxon>Viridiplantae</taxon>
        <taxon>Streptophyta</taxon>
        <taxon>Embryophyta</taxon>
        <taxon>Tracheophyta</taxon>
        <taxon>Spermatophyta</taxon>
        <taxon>Magnoliopsida</taxon>
        <taxon>eudicotyledons</taxon>
        <taxon>Gunneridae</taxon>
        <taxon>Pentapetalae</taxon>
        <taxon>rosids</taxon>
        <taxon>fabids</taxon>
        <taxon>Malpighiales</taxon>
        <taxon>Rhizophoraceae</taxon>
        <taxon>Rhizophora</taxon>
    </lineage>
</organism>
<feature type="signal peptide" evidence="1">
    <location>
        <begin position="1"/>
        <end position="18"/>
    </location>
</feature>
<feature type="chain" id="PRO_5015180797" description="Sec-independent protein translocase protein TatB" evidence="1">
    <location>
        <begin position="19"/>
        <end position="241"/>
    </location>
</feature>
<accession>A0A2P2JY78</accession>
<sequence length="241" mass="25972">MLGLSYGEIFLLLGATAALIGPKDLPIVARTAGRLAGRAIGYVQLARGQFENVMQQTQARQVHKELQDTMAQLEAIRHEIRSISILNPGPQTRRLVDNLDNTSAPNANNVHLENIPNATISGVSTKQADGEHISTTISKDSSFKASDSCIMHSQATAYARLADSSFLKNDAFRSGAEAESLMDDVGLTNTLPVSAESAGLLPSHKDDMKGSDIVLEAILEAEVAHNAKEFFAQPQNQIKHE</sequence>
<reference evidence="2" key="1">
    <citation type="submission" date="2018-02" db="EMBL/GenBank/DDBJ databases">
        <title>Rhizophora mucronata_Transcriptome.</title>
        <authorList>
            <person name="Meera S.P."/>
            <person name="Sreeshan A."/>
            <person name="Augustine A."/>
        </authorList>
    </citation>
    <scope>NUCLEOTIDE SEQUENCE</scope>
    <source>
        <tissue evidence="2">Leaf</tissue>
    </source>
</reference>
<proteinExistence type="predicted"/>
<dbReference type="PANTHER" id="PTHR35512:SF1">
    <property type="entry name" value="OS11G0550900 PROTEIN"/>
    <property type="match status" value="1"/>
</dbReference>
<dbReference type="AlphaFoldDB" id="A0A2P2JY78"/>
<keyword evidence="1" id="KW-0732">Signal</keyword>